<dbReference type="InterPro" id="IPR006015">
    <property type="entry name" value="Universal_stress_UspA"/>
</dbReference>
<dbReference type="EMBL" id="JBHSNS010000011">
    <property type="protein sequence ID" value="MFC5730851.1"/>
    <property type="molecule type" value="Genomic_DNA"/>
</dbReference>
<dbReference type="PANTHER" id="PTHR46553:SF3">
    <property type="entry name" value="ADENINE NUCLEOTIDE ALPHA HYDROLASES-LIKE SUPERFAMILY PROTEIN"/>
    <property type="match status" value="1"/>
</dbReference>
<dbReference type="Proteomes" id="UP001596072">
    <property type="component" value="Unassembled WGS sequence"/>
</dbReference>
<evidence type="ECO:0000256" key="1">
    <source>
        <dbReference type="ARBA" id="ARBA00008791"/>
    </source>
</evidence>
<dbReference type="PANTHER" id="PTHR46553">
    <property type="entry name" value="ADENINE NUCLEOTIDE ALPHA HYDROLASES-LIKE SUPERFAMILY PROTEIN"/>
    <property type="match status" value="1"/>
</dbReference>
<organism evidence="3 4">
    <name type="scientific">Nocardioides vastitatis</name>
    <dbReference type="NCBI Taxonomy" id="2568655"/>
    <lineage>
        <taxon>Bacteria</taxon>
        <taxon>Bacillati</taxon>
        <taxon>Actinomycetota</taxon>
        <taxon>Actinomycetes</taxon>
        <taxon>Propionibacteriales</taxon>
        <taxon>Nocardioidaceae</taxon>
        <taxon>Nocardioides</taxon>
    </lineage>
</organism>
<sequence length="304" mass="31483">MSDHISPSSIIVGVDGSDDSDRALQWAAEQAHLERRPLVVVTAVAAGATTAANVRGITLSGVGAVYAYADDDLLAFGKEVAMDAVDTARRLRPGLEVGAHVTLGDAREVLVDLSARVYLIVLGSRGRGTVRSKILGSVSATVSRQAACPVVVCRPDGLGTHDAGVLVGADGTAESGPVVEFAFRQASLRGAPVTVLHCMWDSVAAVHGPALAPATEPGLEEQRMLLSETIAGLAEKFPEVRVELQLAHGFAAECLSAGSPRWGLIVVGRHPVDSIPRLVAGSIATSVMEQVRTTVAVVPEAKPA</sequence>
<dbReference type="PRINTS" id="PR01438">
    <property type="entry name" value="UNVRSLSTRESS"/>
</dbReference>
<feature type="domain" description="UspA" evidence="2">
    <location>
        <begin position="10"/>
        <end position="154"/>
    </location>
</feature>
<dbReference type="SUPFAM" id="SSF52402">
    <property type="entry name" value="Adenine nucleotide alpha hydrolases-like"/>
    <property type="match status" value="2"/>
</dbReference>
<feature type="domain" description="UspA" evidence="2">
    <location>
        <begin position="165"/>
        <end position="299"/>
    </location>
</feature>
<gene>
    <name evidence="3" type="ORF">ACFPQB_18160</name>
</gene>
<reference evidence="4" key="1">
    <citation type="journal article" date="2019" name="Int. J. Syst. Evol. Microbiol.">
        <title>The Global Catalogue of Microorganisms (GCM) 10K type strain sequencing project: providing services to taxonomists for standard genome sequencing and annotation.</title>
        <authorList>
            <consortium name="The Broad Institute Genomics Platform"/>
            <consortium name="The Broad Institute Genome Sequencing Center for Infectious Disease"/>
            <person name="Wu L."/>
            <person name="Ma J."/>
        </authorList>
    </citation>
    <scope>NUCLEOTIDE SEQUENCE [LARGE SCALE GENOMIC DNA]</scope>
    <source>
        <strain evidence="4">YIM 94188</strain>
    </source>
</reference>
<name>A0ABW0ZIL2_9ACTN</name>
<evidence type="ECO:0000313" key="4">
    <source>
        <dbReference type="Proteomes" id="UP001596072"/>
    </source>
</evidence>
<protein>
    <submittedName>
        <fullName evidence="3">Universal stress protein</fullName>
    </submittedName>
</protein>
<dbReference type="InterPro" id="IPR014729">
    <property type="entry name" value="Rossmann-like_a/b/a_fold"/>
</dbReference>
<comment type="caution">
    <text evidence="3">The sequence shown here is derived from an EMBL/GenBank/DDBJ whole genome shotgun (WGS) entry which is preliminary data.</text>
</comment>
<keyword evidence="4" id="KW-1185">Reference proteome</keyword>
<accession>A0ABW0ZIL2</accession>
<dbReference type="Pfam" id="PF00582">
    <property type="entry name" value="Usp"/>
    <property type="match status" value="2"/>
</dbReference>
<dbReference type="InterPro" id="IPR006016">
    <property type="entry name" value="UspA"/>
</dbReference>
<proteinExistence type="inferred from homology"/>
<dbReference type="RefSeq" id="WP_168798196.1">
    <property type="nucleotide sequence ID" value="NZ_JBHSNS010000011.1"/>
</dbReference>
<dbReference type="Gene3D" id="3.40.50.620">
    <property type="entry name" value="HUPs"/>
    <property type="match status" value="2"/>
</dbReference>
<evidence type="ECO:0000313" key="3">
    <source>
        <dbReference type="EMBL" id="MFC5730851.1"/>
    </source>
</evidence>
<comment type="similarity">
    <text evidence="1">Belongs to the universal stress protein A family.</text>
</comment>
<evidence type="ECO:0000259" key="2">
    <source>
        <dbReference type="Pfam" id="PF00582"/>
    </source>
</evidence>